<keyword evidence="3 6" id="KW-0548">Nucleotidyltransferase</keyword>
<reference evidence="6 7" key="1">
    <citation type="submission" date="2020-02" db="EMBL/GenBank/DDBJ databases">
        <authorList>
            <person name="Zhang X.-Y."/>
        </authorList>
    </citation>
    <scope>NUCLEOTIDE SEQUENCE [LARGE SCALE GENOMIC DNA]</scope>
    <source>
        <strain evidence="6 7">C33</strain>
    </source>
</reference>
<evidence type="ECO:0000256" key="2">
    <source>
        <dbReference type="ARBA" id="ARBA00022679"/>
    </source>
</evidence>
<dbReference type="GO" id="GO:0006011">
    <property type="term" value="P:UDP-alpha-D-glucose metabolic process"/>
    <property type="evidence" value="ECO:0007669"/>
    <property type="project" value="InterPro"/>
</dbReference>
<organism evidence="6 7">
    <name type="scientific">Wenzhouxiangella limi</name>
    <dbReference type="NCBI Taxonomy" id="2707351"/>
    <lineage>
        <taxon>Bacteria</taxon>
        <taxon>Pseudomonadati</taxon>
        <taxon>Pseudomonadota</taxon>
        <taxon>Gammaproteobacteria</taxon>
        <taxon>Chromatiales</taxon>
        <taxon>Wenzhouxiangellaceae</taxon>
        <taxon>Wenzhouxiangella</taxon>
    </lineage>
</organism>
<accession>A0A845V186</accession>
<dbReference type="AlphaFoldDB" id="A0A845V186"/>
<proteinExistence type="inferred from homology"/>
<dbReference type="PANTHER" id="PTHR43511">
    <property type="match status" value="1"/>
</dbReference>
<dbReference type="Pfam" id="PF01704">
    <property type="entry name" value="UDPGP"/>
    <property type="match status" value="1"/>
</dbReference>
<feature type="binding site" evidence="5">
    <location>
        <position position="79"/>
    </location>
    <ligand>
        <name>UTP</name>
        <dbReference type="ChEBI" id="CHEBI:46398"/>
    </ligand>
</feature>
<feature type="binding site" evidence="5">
    <location>
        <position position="146"/>
    </location>
    <ligand>
        <name>UTP</name>
        <dbReference type="ChEBI" id="CHEBI:46398"/>
    </ligand>
</feature>
<dbReference type="PIRSF" id="PIRSF000806">
    <property type="entry name" value="UDPGP"/>
    <property type="match status" value="1"/>
</dbReference>
<dbReference type="GO" id="GO:0003983">
    <property type="term" value="F:UTP:glucose-1-phosphate uridylyltransferase activity"/>
    <property type="evidence" value="ECO:0007669"/>
    <property type="project" value="InterPro"/>
</dbReference>
<keyword evidence="7" id="KW-1185">Reference proteome</keyword>
<name>A0A845V186_9GAMM</name>
<feature type="binding site" evidence="4">
    <location>
        <position position="175"/>
    </location>
    <ligand>
        <name>substrate</name>
    </ligand>
</feature>
<comment type="similarity">
    <text evidence="1">Belongs to the UDPGP type 1 family.</text>
</comment>
<protein>
    <submittedName>
        <fullName evidence="6">UTP--glucose-1-phosphate uridylyltransferase</fullName>
    </submittedName>
</protein>
<gene>
    <name evidence="6" type="ORF">G3I74_13980</name>
</gene>
<dbReference type="Gene3D" id="3.90.550.10">
    <property type="entry name" value="Spore Coat Polysaccharide Biosynthesis Protein SpsA, Chain A"/>
    <property type="match status" value="1"/>
</dbReference>
<evidence type="ECO:0000256" key="5">
    <source>
        <dbReference type="PIRSR" id="PIRSR000806-2"/>
    </source>
</evidence>
<dbReference type="EMBL" id="JAAGSC010000044">
    <property type="protein sequence ID" value="NDY96838.1"/>
    <property type="molecule type" value="Genomic_DNA"/>
</dbReference>
<dbReference type="InterPro" id="IPR016267">
    <property type="entry name" value="UDPGP_trans"/>
</dbReference>
<evidence type="ECO:0000256" key="3">
    <source>
        <dbReference type="ARBA" id="ARBA00022695"/>
    </source>
</evidence>
<dbReference type="InterPro" id="IPR002618">
    <property type="entry name" value="UDPGP_fam"/>
</dbReference>
<comment type="caution">
    <text evidence="6">The sequence shown here is derived from an EMBL/GenBank/DDBJ whole genome shotgun (WGS) entry which is preliminary data.</text>
</comment>
<evidence type="ECO:0000313" key="7">
    <source>
        <dbReference type="Proteomes" id="UP000484885"/>
    </source>
</evidence>
<sequence length="465" mass="51357">MQADGLPELAIRTFRHYFEQLAGGGTGLLTEADIRPVESVPDLESLPRSDAPQSDALRRCVMIKLNGGLGTSMGLDQAKSLLPARENLSFLDLIARQVLHLRSASGHAVPLLLMNSFATDRDSLAALERFPELLAGQRPLPPSFLQHRVPRLDPETLAPIAWPDAPQREWCPPGHGDLYTALAATGLLRQLLAQGFRYAFVSNADNLGATLDPAILDWMARERIPFVMEVTDRTPADRKGGHLALDGDGRLRLRESAQCPADERDRFQDIERYRYFNTNNLWLDLQALSTELERREGVLGLPMIRNLKHVVPEDASTPRAVQVETAMGSALEIFPDARILRVPRSRFAPVKTTSDLLVLWSDRYRLDPSGQLYPVCENALRVDLDPAFYATVDAFRQRFAHGAPSLAAAESVSIRGDIRFEGGVVLRGDVRLVNDGPAARIIAAGSVIDGRQESSRLQTGEIRSV</sequence>
<dbReference type="Proteomes" id="UP000484885">
    <property type="component" value="Unassembled WGS sequence"/>
</dbReference>
<keyword evidence="2 6" id="KW-0808">Transferase</keyword>
<evidence type="ECO:0000313" key="6">
    <source>
        <dbReference type="EMBL" id="NDY96838.1"/>
    </source>
</evidence>
<dbReference type="SUPFAM" id="SSF53448">
    <property type="entry name" value="Nucleotide-diphospho-sugar transferases"/>
    <property type="match status" value="1"/>
</dbReference>
<dbReference type="Gene3D" id="2.160.10.10">
    <property type="entry name" value="Hexapeptide repeat proteins"/>
    <property type="match status" value="1"/>
</dbReference>
<evidence type="ECO:0000256" key="1">
    <source>
        <dbReference type="ARBA" id="ARBA00010401"/>
    </source>
</evidence>
<feature type="binding site" evidence="5">
    <location>
        <position position="351"/>
    </location>
    <ligand>
        <name>UTP</name>
        <dbReference type="ChEBI" id="CHEBI:46398"/>
    </ligand>
</feature>
<feature type="binding site" evidence="5">
    <location>
        <position position="174"/>
    </location>
    <ligand>
        <name>UTP</name>
        <dbReference type="ChEBI" id="CHEBI:46398"/>
    </ligand>
</feature>
<dbReference type="InterPro" id="IPR029044">
    <property type="entry name" value="Nucleotide-diphossugar_trans"/>
</dbReference>
<evidence type="ECO:0000256" key="4">
    <source>
        <dbReference type="PIRSR" id="PIRSR000806-1"/>
    </source>
</evidence>
<feature type="binding site" evidence="5">
    <location>
        <position position="205"/>
    </location>
    <ligand>
        <name>UTP</name>
        <dbReference type="ChEBI" id="CHEBI:46398"/>
    </ligand>
</feature>